<sequence>MRKTLMIIFSLLVFALPLSAFSINSLNTTQQVDVSRIIRKNQSIWKKQIQNVDIINSEEFDDNNSFVATSLDQLRNHSKSVIKGTIYKLDKMNSPKNVAYTKASVHIDQVISGDKTLKNKTVYMALVGGLVSLDSLHNSDHSGDFNHDVLVKNDQAPLPNIGSKIITGLVPNVIDEPSEYNDALRQSGFTIHNSYAVDNQQYNLWIKKSHSQKFVLNNPKVKKQSFEKKLQSLTTEINKKYNH</sequence>
<dbReference type="OrthoDB" id="2315450at2"/>
<dbReference type="RefSeq" id="WP_102195440.1">
    <property type="nucleotide sequence ID" value="NZ_NIPR01000005.1"/>
</dbReference>
<protein>
    <submittedName>
        <fullName evidence="2">Uncharacterized protein</fullName>
    </submittedName>
</protein>
<accession>A0A2N7AWH9</accession>
<evidence type="ECO:0000313" key="2">
    <source>
        <dbReference type="EMBL" id="PMD73107.1"/>
    </source>
</evidence>
<keyword evidence="3" id="KW-1185">Reference proteome</keyword>
<name>A0A2N7AWH9_9LACO</name>
<evidence type="ECO:0000256" key="1">
    <source>
        <dbReference type="SAM" id="SignalP"/>
    </source>
</evidence>
<keyword evidence="1" id="KW-0732">Signal</keyword>
<gene>
    <name evidence="2" type="ORF">CBP76_02950</name>
</gene>
<dbReference type="EMBL" id="NIPR01000005">
    <property type="protein sequence ID" value="PMD73107.1"/>
    <property type="molecule type" value="Genomic_DNA"/>
</dbReference>
<feature type="chain" id="PRO_5014866403" evidence="1">
    <location>
        <begin position="23"/>
        <end position="243"/>
    </location>
</feature>
<feature type="signal peptide" evidence="1">
    <location>
        <begin position="1"/>
        <end position="22"/>
    </location>
</feature>
<reference evidence="2 3" key="1">
    <citation type="submission" date="2017-05" db="EMBL/GenBank/DDBJ databases">
        <title>Lactobacillus nurukis nov., sp. nov., isolated from nuruk.</title>
        <authorList>
            <person name="Kim S.-J."/>
        </authorList>
    </citation>
    <scope>NUCLEOTIDE SEQUENCE [LARGE SCALE GENOMIC DNA]</scope>
    <source>
        <strain evidence="2 3">SYF10-1a</strain>
    </source>
</reference>
<evidence type="ECO:0000313" key="3">
    <source>
        <dbReference type="Proteomes" id="UP000235649"/>
    </source>
</evidence>
<organism evidence="2 3">
    <name type="scientific">Companilactobacillus nuruki</name>
    <dbReference type="NCBI Taxonomy" id="1993540"/>
    <lineage>
        <taxon>Bacteria</taxon>
        <taxon>Bacillati</taxon>
        <taxon>Bacillota</taxon>
        <taxon>Bacilli</taxon>
        <taxon>Lactobacillales</taxon>
        <taxon>Lactobacillaceae</taxon>
        <taxon>Companilactobacillus</taxon>
    </lineage>
</organism>
<dbReference type="Proteomes" id="UP000235649">
    <property type="component" value="Unassembled WGS sequence"/>
</dbReference>
<comment type="caution">
    <text evidence="2">The sequence shown here is derived from an EMBL/GenBank/DDBJ whole genome shotgun (WGS) entry which is preliminary data.</text>
</comment>
<dbReference type="AlphaFoldDB" id="A0A2N7AWH9"/>
<proteinExistence type="predicted"/>